<sequence length="949" mass="108179">MLSRLSEQKMHVIKLVLAAGWLILILSLLYDPISPYFSDPSNLTSPLRIDPNKYLDPSQCVKIQGICQPETPYGVGARLFWSVIIPAGLITIFVFGHEVWRRICPLSFFSQIPRALGIQRKQKITSPNGKTRYQLFSVDKNSWLGKNHLYLQFGLFFLGINIRILFVNSDRLALAIFLILTILAAIAVGYLFAGKSWCQYFCPMAPVQIVFTGTRGLFDSQSHLGQRLSITQSMCREFDKSTGKEKSACVACQNPCIDIDSERSYWEQIERPDRKLLYYGYLGLVFGFFFYYFLYAGNWDYLYSGIWSHEDGQISRILSPGFYIFNQAIPIPKLIAAPLTLAVFTFGGYMLGELSERLYRQHLHKNGKKLTNDQILHQIFTIFTVVAWNIFWIFISRPAPMERLLTGFTVLVSGLWFAQTFWRTSEQYEREGLANKLRRQLEKLGLDMSKFLQRGTDELKPDEVYVLAKVLPEVNREQREKVYRGVLVEALDDGTISSKEENLLKELRKELEIDIDQHYAMLASLGIEDPTLFNPDRQFTLEKRLRLDAYRKNLEFLIFDLVDSGIPISEALNQKKDRVTALRQEYQISDEEDELIIDEILGEEGSLAQNAQQLLQGLWNLHSKVINLEDLPTDPSNSVYQLLRNILIDREKAVINKLMAIVEVLGDGAMVSQIINSINLLTPITFRQVLDKKRTEHFWSDRFHQNVINLIEQTTETSVDISTAKILPEDVTGTLISVLERFLHEDVEPLVQALSLQALSTIDLAKAQRAATEILQKGMDATSILAETAQAVMQVGENQSEPRNLTTLEKALYLFETRFFHHININTLIEIARHCQPQSFAQGEVLCREGDDSNELLIIIDGQVDVIMQQEDGSLKVVNQCTRGETIGELGVLTQTNRTATVSVESTEARVLTLSDRDLEHLLQRNPLLSSTLLSIVSSRLQRILGQIK</sequence>
<dbReference type="Proteomes" id="UP000738376">
    <property type="component" value="Unassembled WGS sequence"/>
</dbReference>
<evidence type="ECO:0000256" key="1">
    <source>
        <dbReference type="SAM" id="Phobius"/>
    </source>
</evidence>
<dbReference type="InterPro" id="IPR029024">
    <property type="entry name" value="TerB-like"/>
</dbReference>
<feature type="transmembrane region" description="Helical" evidence="1">
    <location>
        <begin position="79"/>
        <end position="100"/>
    </location>
</feature>
<dbReference type="CDD" id="cd00038">
    <property type="entry name" value="CAP_ED"/>
    <property type="match status" value="1"/>
</dbReference>
<feature type="transmembrane region" description="Helical" evidence="1">
    <location>
        <begin position="172"/>
        <end position="193"/>
    </location>
</feature>
<evidence type="ECO:0000313" key="4">
    <source>
        <dbReference type="Proteomes" id="UP000738376"/>
    </source>
</evidence>
<feature type="transmembrane region" description="Helical" evidence="1">
    <location>
        <begin position="276"/>
        <end position="294"/>
    </location>
</feature>
<evidence type="ECO:0000259" key="2">
    <source>
        <dbReference type="PROSITE" id="PS50042"/>
    </source>
</evidence>
<dbReference type="Pfam" id="PF00027">
    <property type="entry name" value="cNMP_binding"/>
    <property type="match status" value="1"/>
</dbReference>
<dbReference type="SUPFAM" id="SSF51206">
    <property type="entry name" value="cAMP-binding domain-like"/>
    <property type="match status" value="1"/>
</dbReference>
<feature type="transmembrane region" description="Helical" evidence="1">
    <location>
        <begin position="12"/>
        <end position="30"/>
    </location>
</feature>
<dbReference type="SUPFAM" id="SSF158682">
    <property type="entry name" value="TerB-like"/>
    <property type="match status" value="1"/>
</dbReference>
<dbReference type="InterPro" id="IPR018490">
    <property type="entry name" value="cNMP-bd_dom_sf"/>
</dbReference>
<dbReference type="PANTHER" id="PTHR23011">
    <property type="entry name" value="CYCLIC NUCLEOTIDE-BINDING DOMAIN CONTAINING PROTEIN"/>
    <property type="match status" value="1"/>
</dbReference>
<comment type="caution">
    <text evidence="3">The sequence shown here is derived from an EMBL/GenBank/DDBJ whole genome shotgun (WGS) entry which is preliminary data.</text>
</comment>
<evidence type="ECO:0000313" key="3">
    <source>
        <dbReference type="EMBL" id="NMF57313.1"/>
    </source>
</evidence>
<keyword evidence="4" id="KW-1185">Reference proteome</keyword>
<proteinExistence type="predicted"/>
<dbReference type="PANTHER" id="PTHR23011:SF28">
    <property type="entry name" value="CYCLIC NUCLEOTIDE-BINDING DOMAIN CONTAINING PROTEIN"/>
    <property type="match status" value="1"/>
</dbReference>
<dbReference type="RefSeq" id="WP_169362364.1">
    <property type="nucleotide sequence ID" value="NZ_JAAVJL010000001.1"/>
</dbReference>
<name>A0ABX1LPR1_9CYAN</name>
<keyword evidence="1" id="KW-0472">Membrane</keyword>
<dbReference type="Gene3D" id="2.60.120.10">
    <property type="entry name" value="Jelly Rolls"/>
    <property type="match status" value="1"/>
</dbReference>
<dbReference type="InterPro" id="IPR014710">
    <property type="entry name" value="RmlC-like_jellyroll"/>
</dbReference>
<feature type="domain" description="Cyclic nucleotide-binding" evidence="2">
    <location>
        <begin position="819"/>
        <end position="940"/>
    </location>
</feature>
<dbReference type="EMBL" id="JAAVJL010000001">
    <property type="protein sequence ID" value="NMF57313.1"/>
    <property type="molecule type" value="Genomic_DNA"/>
</dbReference>
<keyword evidence="1" id="KW-1133">Transmembrane helix</keyword>
<dbReference type="PROSITE" id="PS50042">
    <property type="entry name" value="CNMP_BINDING_3"/>
    <property type="match status" value="1"/>
</dbReference>
<gene>
    <name evidence="3" type="ORF">HC246_04580</name>
</gene>
<dbReference type="InterPro" id="IPR018488">
    <property type="entry name" value="cNMP-bd_CS"/>
</dbReference>
<accession>A0ABX1LPR1</accession>
<feature type="transmembrane region" description="Helical" evidence="1">
    <location>
        <begin position="149"/>
        <end position="166"/>
    </location>
</feature>
<dbReference type="SMART" id="SM00100">
    <property type="entry name" value="cNMP"/>
    <property type="match status" value="1"/>
</dbReference>
<reference evidence="3 4" key="1">
    <citation type="submission" date="2020-03" db="EMBL/GenBank/DDBJ databases">
        <title>Draft Genome Sequence of 2-Methylisoborneol Producing Pseudanabaena yagii Strain GIHE-NHR1 Isolated from North Han River in South Korea.</title>
        <authorList>
            <person name="Jeong J."/>
        </authorList>
    </citation>
    <scope>NUCLEOTIDE SEQUENCE [LARGE SCALE GENOMIC DNA]</scope>
    <source>
        <strain evidence="3 4">GIHE-NHR1</strain>
    </source>
</reference>
<protein>
    <submittedName>
        <fullName evidence="3">Cyclic nucleotide-binding domain-containing protein</fullName>
    </submittedName>
</protein>
<feature type="transmembrane region" description="Helical" evidence="1">
    <location>
        <begin position="335"/>
        <end position="354"/>
    </location>
</feature>
<organism evidence="3 4">
    <name type="scientific">Pseudanabaena yagii GIHE-NHR1</name>
    <dbReference type="NCBI Taxonomy" id="2722753"/>
    <lineage>
        <taxon>Bacteria</taxon>
        <taxon>Bacillati</taxon>
        <taxon>Cyanobacteriota</taxon>
        <taxon>Cyanophyceae</taxon>
        <taxon>Pseudanabaenales</taxon>
        <taxon>Pseudanabaenaceae</taxon>
        <taxon>Pseudanabaena</taxon>
        <taxon>Pseudanabaena yagii</taxon>
    </lineage>
</organism>
<feature type="transmembrane region" description="Helical" evidence="1">
    <location>
        <begin position="375"/>
        <end position="395"/>
    </location>
</feature>
<dbReference type="InterPro" id="IPR000595">
    <property type="entry name" value="cNMP-bd_dom"/>
</dbReference>
<keyword evidence="1" id="KW-0812">Transmembrane</keyword>
<dbReference type="PROSITE" id="PS00889">
    <property type="entry name" value="CNMP_BINDING_2"/>
    <property type="match status" value="1"/>
</dbReference>